<organism evidence="1 2">
    <name type="scientific">Hufsiella arboris</name>
    <dbReference type="NCBI Taxonomy" id="2695275"/>
    <lineage>
        <taxon>Bacteria</taxon>
        <taxon>Pseudomonadati</taxon>
        <taxon>Bacteroidota</taxon>
        <taxon>Sphingobacteriia</taxon>
        <taxon>Sphingobacteriales</taxon>
        <taxon>Sphingobacteriaceae</taxon>
        <taxon>Hufsiella</taxon>
    </lineage>
</organism>
<gene>
    <name evidence="1" type="ORF">GS399_13700</name>
</gene>
<protein>
    <submittedName>
        <fullName evidence="1">Uncharacterized protein</fullName>
    </submittedName>
</protein>
<evidence type="ECO:0000313" key="2">
    <source>
        <dbReference type="Proteomes" id="UP000466586"/>
    </source>
</evidence>
<dbReference type="RefSeq" id="WP_160845214.1">
    <property type="nucleotide sequence ID" value="NZ_WVHT01000006.1"/>
</dbReference>
<sequence>MEVVVNAERTYSGIISQEEFKRRWALIKARILSGYSQEDLAFLLGKPPYFIRDYEDLNASSKLALEDLEILSVVLKNLYPEILPFDRDETGENEKRLVRGAAREIAGICYYTFTHPWTIDGKNIKIVTEEKVLCVGVNTLLEINNNIYESLLNLIAEGCFNNWCRPLELFQLVNKQLNTRKASIRPSYLIPAIYKLIAEKKLKMTSDRFRFCYKVQDEE</sequence>
<dbReference type="AlphaFoldDB" id="A0A7K1YCC6"/>
<comment type="caution">
    <text evidence="1">The sequence shown here is derived from an EMBL/GenBank/DDBJ whole genome shotgun (WGS) entry which is preliminary data.</text>
</comment>
<reference evidence="1 2" key="1">
    <citation type="submission" date="2019-11" db="EMBL/GenBank/DDBJ databases">
        <title>Pedobacter sp. HMF7647 Genome sequencing and assembly.</title>
        <authorList>
            <person name="Kang H."/>
            <person name="Kim H."/>
            <person name="Joh K."/>
        </authorList>
    </citation>
    <scope>NUCLEOTIDE SEQUENCE [LARGE SCALE GENOMIC DNA]</scope>
    <source>
        <strain evidence="1 2">HMF7647</strain>
    </source>
</reference>
<dbReference type="EMBL" id="WVHT01000006">
    <property type="protein sequence ID" value="MXV52031.1"/>
    <property type="molecule type" value="Genomic_DNA"/>
</dbReference>
<dbReference type="InterPro" id="IPR001387">
    <property type="entry name" value="Cro/C1-type_HTH"/>
</dbReference>
<proteinExistence type="predicted"/>
<dbReference type="Proteomes" id="UP000466586">
    <property type="component" value="Unassembled WGS sequence"/>
</dbReference>
<name>A0A7K1YCC6_9SPHI</name>
<evidence type="ECO:0000313" key="1">
    <source>
        <dbReference type="EMBL" id="MXV52031.1"/>
    </source>
</evidence>
<accession>A0A7K1YCC6</accession>
<keyword evidence="2" id="KW-1185">Reference proteome</keyword>
<dbReference type="CDD" id="cd00093">
    <property type="entry name" value="HTH_XRE"/>
    <property type="match status" value="1"/>
</dbReference>